<dbReference type="PANTHER" id="PTHR19959:SF119">
    <property type="entry name" value="FUNGAL LIPASE-LIKE DOMAIN-CONTAINING PROTEIN"/>
    <property type="match status" value="1"/>
</dbReference>
<dbReference type="InterPro" id="IPR009003">
    <property type="entry name" value="Peptidase_S1_PA"/>
</dbReference>
<dbReference type="InterPro" id="IPR011990">
    <property type="entry name" value="TPR-like_helical_dom_sf"/>
</dbReference>
<reference evidence="1 2" key="1">
    <citation type="submission" date="2019-04" db="EMBL/GenBank/DDBJ databases">
        <title>Streptomyces piniterrae sp. nov., a heliquinomycin-producing actinomycete isolated from rhizosphere soil of Pinus yunnanensis.</title>
        <authorList>
            <person name="Zhuang X."/>
            <person name="Zhao J."/>
        </authorList>
    </citation>
    <scope>NUCLEOTIDE SEQUENCE [LARGE SCALE GENOMIC DNA]</scope>
    <source>
        <strain evidence="2">jys28</strain>
    </source>
</reference>
<accession>A0A4U0N918</accession>
<gene>
    <name evidence="1" type="ORF">FCH28_24105</name>
</gene>
<evidence type="ECO:0000313" key="1">
    <source>
        <dbReference type="EMBL" id="TJZ50359.1"/>
    </source>
</evidence>
<dbReference type="Proteomes" id="UP000308697">
    <property type="component" value="Unassembled WGS sequence"/>
</dbReference>
<sequence length="1327" mass="142942">MNLNAVAEVWSRSSGSGWIAGSGHVIAGRLLLTAAHTVPSDEVRVRLLTDDGLREGRVVWRGDGLLDAALVEVADATFDAVAHRPVRFGRLISSAPGTECEAVGFPDATRAFEGPDQLRDTEHLTARLNPLTRRKQRLLDLRLDNWPDHAPDRPSRWSGMSGAGVWCGELLAGVVAWDTPSFGQRRLTAVPLAALAGQTGFRRVVERHTGHALRLEAVELAGLLSPCYPAQLPASPAALLRAEHEVVPFTGREDILRPLVDWCQGPEQLSAWLVSGPGGQGKSRLARRLNELMSAEDWTTGQIADLAAITDQQLTALSRCTAPVLLVLDYAETRPELAQEIIDHLAAHPPRHPVRLLLLARAAGEWFTALYSASPAMPGTLRAGPLVLPALAESPTAQDAAWRDAIGALRKGLRSLGDEAGLGGETEQTAEGLAVPQPSTAGQALSMHIAALASLLPRDSEQSPEQVLLTHERRYWDRVAERRNLGLDRLRPLAMLAAQLCGPTPRTAALEILAQLPGLRGDGAEQDRRALAEWIHDLYPPTASGDAYWGTLQPDPLAEHYIIHALGQEARLATKVLVTSGIDQRRHGVTLLARAAARPRGGTAADHLIHGIAEHPMALGHVAVEAATRVESPTVLVQALEALVAGLKDSAEQLETVYAWFPGDTHVLAKIAAGMTSRLVDVCRGTDDKERLCSWLSDHSIRLGDLGRRAESLAATDEAVELLRRLAAERPEKLRPKLARVLANHSNSLSKVGRRAESLEAATEAVAIFHDLSQDNPQAFVPALATSLINQASALNELGHGEAAVRTSCWAVHIFRQLVTANPGDVDCGIGLALALDNQSQGLSILGLREESLAAINESTCVSREFADERPDAFLPRLAAALSNQSLLLRELGHRRKALETITESVAIRRRLAKGHPEAFEPALAAALTNQATMLKINGNGEGALAASCDAVTLYRKLAEVSPDFFLPELASSLVTKSSALGATDRDEEALEANSEAVGIFANLAEMHPDLFLPRLAGSLNNQSNRLQRMGKAQESLAAADDSVQIFRKLSDGQPDAYLPDLAKALTNQSAHMGELMRIEEALEAITEAVAILQELAARHPDAFLPNFAGALGNQSVMLRRAGRLDEAVAPSAQAVEIFASLARSHPDAFSSDLARAIDNHADAVHAAELLDEPFEELPEELSPEIHWTPLRQDCGCVIDWGWEVTSVPLDSFVSWCTYVVALACPWHGAESGQPLDIPDGVPVALRDRDCGTAIYARQATGEDIALGKKLADALQAFTEQRAASDRSSILAEIPPQYQDFLRAGGYDPVEAWLEQRLVDIILNRTA</sequence>
<dbReference type="Gene3D" id="1.25.40.10">
    <property type="entry name" value="Tetratricopeptide repeat domain"/>
    <property type="match status" value="3"/>
</dbReference>
<dbReference type="InterPro" id="IPR027417">
    <property type="entry name" value="P-loop_NTPase"/>
</dbReference>
<dbReference type="PANTHER" id="PTHR19959">
    <property type="entry name" value="KINESIN LIGHT CHAIN"/>
    <property type="match status" value="1"/>
</dbReference>
<evidence type="ECO:0000313" key="2">
    <source>
        <dbReference type="Proteomes" id="UP000308697"/>
    </source>
</evidence>
<dbReference type="SUPFAM" id="SSF50494">
    <property type="entry name" value="Trypsin-like serine proteases"/>
    <property type="match status" value="1"/>
</dbReference>
<keyword evidence="2" id="KW-1185">Reference proteome</keyword>
<dbReference type="SUPFAM" id="SSF52540">
    <property type="entry name" value="P-loop containing nucleoside triphosphate hydrolases"/>
    <property type="match status" value="1"/>
</dbReference>
<dbReference type="SUPFAM" id="SSF48452">
    <property type="entry name" value="TPR-like"/>
    <property type="match status" value="3"/>
</dbReference>
<organism evidence="1 2">
    <name type="scientific">Streptomyces piniterrae</name>
    <dbReference type="NCBI Taxonomy" id="2571125"/>
    <lineage>
        <taxon>Bacteria</taxon>
        <taxon>Bacillati</taxon>
        <taxon>Actinomycetota</taxon>
        <taxon>Actinomycetes</taxon>
        <taxon>Kitasatosporales</taxon>
        <taxon>Streptomycetaceae</taxon>
        <taxon>Streptomyces</taxon>
    </lineage>
</organism>
<protein>
    <submittedName>
        <fullName evidence="1">Trypsin-like peptidase domain-containing protein</fullName>
    </submittedName>
</protein>
<dbReference type="EMBL" id="SUMB01000008">
    <property type="protein sequence ID" value="TJZ50359.1"/>
    <property type="molecule type" value="Genomic_DNA"/>
</dbReference>
<dbReference type="RefSeq" id="WP_136742180.1">
    <property type="nucleotide sequence ID" value="NZ_SUMB01000008.1"/>
</dbReference>
<comment type="caution">
    <text evidence="1">The sequence shown here is derived from an EMBL/GenBank/DDBJ whole genome shotgun (WGS) entry which is preliminary data.</text>
</comment>
<proteinExistence type="predicted"/>
<name>A0A4U0N918_9ACTN</name>
<dbReference type="OrthoDB" id="3218567at2"/>